<feature type="region of interest" description="Disordered" evidence="1">
    <location>
        <begin position="44"/>
        <end position="73"/>
    </location>
</feature>
<feature type="compositionally biased region" description="Polar residues" evidence="1">
    <location>
        <begin position="12"/>
        <end position="25"/>
    </location>
</feature>
<name>A0A653F3B6_9MYCO</name>
<feature type="compositionally biased region" description="Pro residues" evidence="1">
    <location>
        <begin position="1"/>
        <end position="10"/>
    </location>
</feature>
<reference evidence="2" key="1">
    <citation type="submission" date="2019-05" db="EMBL/GenBank/DDBJ databases">
        <authorList>
            <person name="Naeem R."/>
            <person name="Antony C."/>
            <person name="Guan Q."/>
        </authorList>
    </citation>
    <scope>NUCLEOTIDE SEQUENCE</scope>
    <source>
        <strain evidence="2">2</strain>
    </source>
</reference>
<evidence type="ECO:0000256" key="1">
    <source>
        <dbReference type="SAM" id="MobiDB-lite"/>
    </source>
</evidence>
<dbReference type="EMBL" id="LR589163">
    <property type="protein sequence ID" value="VTP03516.1"/>
    <property type="molecule type" value="Genomic_DNA"/>
</dbReference>
<protein>
    <submittedName>
        <fullName evidence="2">Uncharacterized protein</fullName>
    </submittedName>
</protein>
<accession>A0A653F3B6</accession>
<organism evidence="2">
    <name type="scientific">Mycobacterium riyadhense</name>
    <dbReference type="NCBI Taxonomy" id="486698"/>
    <lineage>
        <taxon>Bacteria</taxon>
        <taxon>Bacillati</taxon>
        <taxon>Actinomycetota</taxon>
        <taxon>Actinomycetes</taxon>
        <taxon>Mycobacteriales</taxon>
        <taxon>Mycobacteriaceae</taxon>
        <taxon>Mycobacterium</taxon>
    </lineage>
</organism>
<feature type="compositionally biased region" description="Low complexity" evidence="1">
    <location>
        <begin position="106"/>
        <end position="119"/>
    </location>
</feature>
<evidence type="ECO:0000313" key="2">
    <source>
        <dbReference type="EMBL" id="VTP03516.1"/>
    </source>
</evidence>
<feature type="compositionally biased region" description="Low complexity" evidence="1">
    <location>
        <begin position="46"/>
        <end position="67"/>
    </location>
</feature>
<proteinExistence type="predicted"/>
<feature type="region of interest" description="Disordered" evidence="1">
    <location>
        <begin position="1"/>
        <end position="25"/>
    </location>
</feature>
<feature type="region of interest" description="Disordered" evidence="1">
    <location>
        <begin position="95"/>
        <end position="119"/>
    </location>
</feature>
<dbReference type="AlphaFoldDB" id="A0A653F3B6"/>
<gene>
    <name evidence="2" type="ORF">BIN_B_05109</name>
</gene>
<sequence>MRPLHTPPTPTFDANSATVGVSNNTKTETSASNALLIAAITRIADSESPPSSKNESSTPTRSSPNTRAKIPAKISSTALDGARYRSRCPYSGAGKARVSSLPFTVSGNSSSTTTAAGTI</sequence>